<sequence>MEAGFSKDVDRYGTVCFLEGFYFFLFERLVSPLLNSNRPTFV</sequence>
<evidence type="ECO:0000313" key="1">
    <source>
        <dbReference type="EMBL" id="EDO55167.1"/>
    </source>
</evidence>
<dbReference type="AlphaFoldDB" id="A0ABC9NEK7"/>
<proteinExistence type="predicted"/>
<comment type="caution">
    <text evidence="1">The sequence shown here is derived from an EMBL/GenBank/DDBJ whole genome shotgun (WGS) entry which is preliminary data.</text>
</comment>
<protein>
    <submittedName>
        <fullName evidence="1">Uncharacterized protein</fullName>
    </submittedName>
</protein>
<evidence type="ECO:0000313" key="2">
    <source>
        <dbReference type="Proteomes" id="UP000004110"/>
    </source>
</evidence>
<keyword evidence="2" id="KW-1185">Reference proteome</keyword>
<name>A0ABC9NEK7_BACUC</name>
<reference evidence="1" key="1">
    <citation type="submission" date="2007-06" db="EMBL/GenBank/DDBJ databases">
        <authorList>
            <person name="Fulton L."/>
            <person name="Clifton S."/>
            <person name="Fulton B."/>
            <person name="Xu J."/>
            <person name="Minx P."/>
            <person name="Pepin K.H."/>
            <person name="Johnson M."/>
            <person name="Thiruvilangam P."/>
            <person name="Bhonagiri V."/>
            <person name="Nash W.E."/>
            <person name="Mardis E.R."/>
            <person name="Wilson R.K."/>
        </authorList>
    </citation>
    <scope>NUCLEOTIDE SEQUENCE [LARGE SCALE GENOMIC DNA]</scope>
    <source>
        <strain evidence="1">ATCC 8492</strain>
    </source>
</reference>
<dbReference type="EMBL" id="AAYH02000039">
    <property type="protein sequence ID" value="EDO55167.1"/>
    <property type="molecule type" value="Genomic_DNA"/>
</dbReference>
<dbReference type="Proteomes" id="UP000004110">
    <property type="component" value="Unassembled WGS sequence"/>
</dbReference>
<reference evidence="1" key="2">
    <citation type="submission" date="2013-11" db="EMBL/GenBank/DDBJ databases">
        <title>Draft genome sequence of Bacteroides uniformis (ATCC 8492).</title>
        <authorList>
            <person name="Sudarsanam P."/>
            <person name="Ley R."/>
            <person name="Guruge J."/>
            <person name="Turnbaugh P.J."/>
            <person name="Mahowald M."/>
            <person name="Liep D."/>
            <person name="Gordon J."/>
        </authorList>
    </citation>
    <scope>NUCLEOTIDE SEQUENCE</scope>
    <source>
        <strain evidence="1">ATCC 8492</strain>
    </source>
</reference>
<accession>A0ABC9NEK7</accession>
<organism evidence="1 2">
    <name type="scientific">Bacteroides uniformis (strain ATCC 8492 / DSM 6597 / CCUG 4942 / CIP 103695 / JCM 5828 / KCTC 5204 / NCTC 13054 / VPI 0061)</name>
    <dbReference type="NCBI Taxonomy" id="411479"/>
    <lineage>
        <taxon>Bacteria</taxon>
        <taxon>Pseudomonadati</taxon>
        <taxon>Bacteroidota</taxon>
        <taxon>Bacteroidia</taxon>
        <taxon>Bacteroidales</taxon>
        <taxon>Bacteroidaceae</taxon>
        <taxon>Bacteroides</taxon>
    </lineage>
</organism>
<gene>
    <name evidence="1" type="ORF">BACUNI_01256</name>
</gene>